<accession>A0A0F9CS39</accession>
<evidence type="ECO:0000313" key="7">
    <source>
        <dbReference type="EMBL" id="KKL52019.1"/>
    </source>
</evidence>
<evidence type="ECO:0000256" key="5">
    <source>
        <dbReference type="ARBA" id="ARBA00023204"/>
    </source>
</evidence>
<dbReference type="GO" id="GO:0004519">
    <property type="term" value="F:endonuclease activity"/>
    <property type="evidence" value="ECO:0007669"/>
    <property type="project" value="UniProtKB-KW"/>
</dbReference>
<keyword evidence="3" id="KW-0227">DNA damage</keyword>
<reference evidence="7" key="1">
    <citation type="journal article" date="2015" name="Nature">
        <title>Complex archaea that bridge the gap between prokaryotes and eukaryotes.</title>
        <authorList>
            <person name="Spang A."/>
            <person name="Saw J.H."/>
            <person name="Jorgensen S.L."/>
            <person name="Zaremba-Niedzwiedzka K."/>
            <person name="Martijn J."/>
            <person name="Lind A.E."/>
            <person name="van Eijk R."/>
            <person name="Schleper C."/>
            <person name="Guy L."/>
            <person name="Ettema T.J."/>
        </authorList>
    </citation>
    <scope>NUCLEOTIDE SEQUENCE</scope>
</reference>
<evidence type="ECO:0000256" key="3">
    <source>
        <dbReference type="ARBA" id="ARBA00022763"/>
    </source>
</evidence>
<dbReference type="EMBL" id="LAZR01032040">
    <property type="protein sequence ID" value="KKL52019.1"/>
    <property type="molecule type" value="Genomic_DNA"/>
</dbReference>
<keyword evidence="1" id="KW-0540">Nuclease</keyword>
<dbReference type="SUPFAM" id="SSF52980">
    <property type="entry name" value="Restriction endonuclease-like"/>
    <property type="match status" value="1"/>
</dbReference>
<evidence type="ECO:0000256" key="2">
    <source>
        <dbReference type="ARBA" id="ARBA00022759"/>
    </source>
</evidence>
<keyword evidence="5" id="KW-0234">DNA repair</keyword>
<organism evidence="7">
    <name type="scientific">marine sediment metagenome</name>
    <dbReference type="NCBI Taxonomy" id="412755"/>
    <lineage>
        <taxon>unclassified sequences</taxon>
        <taxon>metagenomes</taxon>
        <taxon>ecological metagenomes</taxon>
    </lineage>
</organism>
<dbReference type="InterPro" id="IPR004603">
    <property type="entry name" value="DNA_mismatch_endonuc_vsr"/>
</dbReference>
<dbReference type="Gene3D" id="3.40.960.10">
    <property type="entry name" value="VSR Endonuclease"/>
    <property type="match status" value="1"/>
</dbReference>
<dbReference type="InterPro" id="IPR011335">
    <property type="entry name" value="Restrct_endonuc-II-like"/>
</dbReference>
<dbReference type="CDD" id="cd00221">
    <property type="entry name" value="Vsr"/>
    <property type="match status" value="1"/>
</dbReference>
<dbReference type="GO" id="GO:0006298">
    <property type="term" value="P:mismatch repair"/>
    <property type="evidence" value="ECO:0007669"/>
    <property type="project" value="InterPro"/>
</dbReference>
<dbReference type="Pfam" id="PF03852">
    <property type="entry name" value="Vsr"/>
    <property type="match status" value="1"/>
</dbReference>
<feature type="compositionally biased region" description="Polar residues" evidence="6">
    <location>
        <begin position="1"/>
        <end position="22"/>
    </location>
</feature>
<dbReference type="NCBIfam" id="TIGR00632">
    <property type="entry name" value="vsr"/>
    <property type="match status" value="1"/>
</dbReference>
<proteinExistence type="predicted"/>
<evidence type="ECO:0008006" key="8">
    <source>
        <dbReference type="Google" id="ProtNLM"/>
    </source>
</evidence>
<sequence length="104" mass="12231">MADVLTSTQRSFNMSRIRSKNTGPERAFKKELRSAGISGFIEHPKYIEGKPDFYFPKHKLAVFIDGCFWHACPSCFQEPDQNNKFWMKKITQNIRRDKMVEDIL</sequence>
<protein>
    <recommendedName>
        <fullName evidence="8">Very short patch repair endonuclease</fullName>
    </recommendedName>
</protein>
<dbReference type="AlphaFoldDB" id="A0A0F9CS39"/>
<evidence type="ECO:0000256" key="6">
    <source>
        <dbReference type="SAM" id="MobiDB-lite"/>
    </source>
</evidence>
<evidence type="ECO:0000256" key="4">
    <source>
        <dbReference type="ARBA" id="ARBA00022801"/>
    </source>
</evidence>
<keyword evidence="4" id="KW-0378">Hydrolase</keyword>
<comment type="caution">
    <text evidence="7">The sequence shown here is derived from an EMBL/GenBank/DDBJ whole genome shotgun (WGS) entry which is preliminary data.</text>
</comment>
<keyword evidence="2" id="KW-0255">Endonuclease</keyword>
<evidence type="ECO:0000256" key="1">
    <source>
        <dbReference type="ARBA" id="ARBA00022722"/>
    </source>
</evidence>
<dbReference type="GO" id="GO:0016787">
    <property type="term" value="F:hydrolase activity"/>
    <property type="evidence" value="ECO:0007669"/>
    <property type="project" value="UniProtKB-KW"/>
</dbReference>
<name>A0A0F9CS39_9ZZZZ</name>
<gene>
    <name evidence="7" type="ORF">LCGC14_2289710</name>
</gene>
<feature type="region of interest" description="Disordered" evidence="6">
    <location>
        <begin position="1"/>
        <end position="28"/>
    </location>
</feature>
<feature type="non-terminal residue" evidence="7">
    <location>
        <position position="104"/>
    </location>
</feature>